<feature type="binding site" evidence="6">
    <location>
        <position position="261"/>
    </location>
    <ligand>
        <name>Zn(2+)</name>
        <dbReference type="ChEBI" id="CHEBI:29105"/>
    </ligand>
</feature>
<dbReference type="EMBL" id="KV454001">
    <property type="protein sequence ID" value="ODQ48344.1"/>
    <property type="molecule type" value="Genomic_DNA"/>
</dbReference>
<evidence type="ECO:0000313" key="8">
    <source>
        <dbReference type="EMBL" id="ODQ48344.1"/>
    </source>
</evidence>
<keyword evidence="6" id="KW-0479">Metal-binding</keyword>
<comment type="subcellular location">
    <subcellularLocation>
        <location evidence="1">Membrane</location>
        <topology evidence="1">Multi-pass membrane protein</topology>
    </subcellularLocation>
</comment>
<feature type="binding site" evidence="6">
    <location>
        <position position="265"/>
    </location>
    <ligand>
        <name>Zn(2+)</name>
        <dbReference type="ChEBI" id="CHEBI:29105"/>
    </ligand>
</feature>
<gene>
    <name evidence="8" type="ORF">PICMEDRAFT_30338</name>
</gene>
<evidence type="ECO:0000256" key="2">
    <source>
        <dbReference type="ARBA" id="ARBA00007018"/>
    </source>
</evidence>
<organism evidence="8 9">
    <name type="scientific">Pichia membranifaciens NRRL Y-2026</name>
    <dbReference type="NCBI Taxonomy" id="763406"/>
    <lineage>
        <taxon>Eukaryota</taxon>
        <taxon>Fungi</taxon>
        <taxon>Dikarya</taxon>
        <taxon>Ascomycota</taxon>
        <taxon>Saccharomycotina</taxon>
        <taxon>Pichiomycetes</taxon>
        <taxon>Pichiales</taxon>
        <taxon>Pichiaceae</taxon>
        <taxon>Pichia</taxon>
    </lineage>
</organism>
<evidence type="ECO:0000313" key="9">
    <source>
        <dbReference type="Proteomes" id="UP000094455"/>
    </source>
</evidence>
<dbReference type="STRING" id="763406.A0A1E3NQF8"/>
<dbReference type="GO" id="GO:0016020">
    <property type="term" value="C:membrane"/>
    <property type="evidence" value="ECO:0007669"/>
    <property type="project" value="UniProtKB-SubCell"/>
</dbReference>
<reference evidence="8 9" key="1">
    <citation type="journal article" date="2016" name="Proc. Natl. Acad. Sci. U.S.A.">
        <title>Comparative genomics of biotechnologically important yeasts.</title>
        <authorList>
            <person name="Riley R."/>
            <person name="Haridas S."/>
            <person name="Wolfe K.H."/>
            <person name="Lopes M.R."/>
            <person name="Hittinger C.T."/>
            <person name="Goeker M."/>
            <person name="Salamov A.A."/>
            <person name="Wisecaver J.H."/>
            <person name="Long T.M."/>
            <person name="Calvey C.H."/>
            <person name="Aerts A.L."/>
            <person name="Barry K.W."/>
            <person name="Choi C."/>
            <person name="Clum A."/>
            <person name="Coughlan A.Y."/>
            <person name="Deshpande S."/>
            <person name="Douglass A.P."/>
            <person name="Hanson S.J."/>
            <person name="Klenk H.-P."/>
            <person name="LaButti K.M."/>
            <person name="Lapidus A."/>
            <person name="Lindquist E.A."/>
            <person name="Lipzen A.M."/>
            <person name="Meier-Kolthoff J.P."/>
            <person name="Ohm R.A."/>
            <person name="Otillar R.P."/>
            <person name="Pangilinan J.L."/>
            <person name="Peng Y."/>
            <person name="Rokas A."/>
            <person name="Rosa C.A."/>
            <person name="Scheuner C."/>
            <person name="Sibirny A.A."/>
            <person name="Slot J.C."/>
            <person name="Stielow J.B."/>
            <person name="Sun H."/>
            <person name="Kurtzman C.P."/>
            <person name="Blackwell M."/>
            <person name="Grigoriev I.V."/>
            <person name="Jeffries T.W."/>
        </authorList>
    </citation>
    <scope>NUCLEOTIDE SEQUENCE [LARGE SCALE GENOMIC DNA]</scope>
    <source>
        <strain evidence="8 9">NRRL Y-2026</strain>
    </source>
</reference>
<dbReference type="GO" id="GO:0046872">
    <property type="term" value="F:metal ion binding"/>
    <property type="evidence" value="ECO:0007669"/>
    <property type="project" value="UniProtKB-KW"/>
</dbReference>
<evidence type="ECO:0000256" key="6">
    <source>
        <dbReference type="PIRSR" id="PIRSR604254-1"/>
    </source>
</evidence>
<keyword evidence="5 7" id="KW-0472">Membrane</keyword>
<feature type="transmembrane region" description="Helical" evidence="7">
    <location>
        <begin position="223"/>
        <end position="243"/>
    </location>
</feature>
<feature type="transmembrane region" description="Helical" evidence="7">
    <location>
        <begin position="158"/>
        <end position="178"/>
    </location>
</feature>
<feature type="transmembrane region" description="Helical" evidence="7">
    <location>
        <begin position="131"/>
        <end position="152"/>
    </location>
</feature>
<dbReference type="Pfam" id="PF03006">
    <property type="entry name" value="HlyIII"/>
    <property type="match status" value="1"/>
</dbReference>
<keyword evidence="9" id="KW-1185">Reference proteome</keyword>
<feature type="binding site" evidence="6">
    <location>
        <position position="115"/>
    </location>
    <ligand>
        <name>Zn(2+)</name>
        <dbReference type="ChEBI" id="CHEBI:29105"/>
    </ligand>
</feature>
<dbReference type="GeneID" id="30179323"/>
<evidence type="ECO:0000256" key="3">
    <source>
        <dbReference type="ARBA" id="ARBA00022692"/>
    </source>
</evidence>
<evidence type="ECO:0000256" key="5">
    <source>
        <dbReference type="ARBA" id="ARBA00023136"/>
    </source>
</evidence>
<evidence type="ECO:0000256" key="1">
    <source>
        <dbReference type="ARBA" id="ARBA00004141"/>
    </source>
</evidence>
<dbReference type="PANTHER" id="PTHR20855:SF52">
    <property type="entry name" value="ADIPONECTIN RECEPTOR PROTEIN"/>
    <property type="match status" value="1"/>
</dbReference>
<dbReference type="Proteomes" id="UP000094455">
    <property type="component" value="Unassembled WGS sequence"/>
</dbReference>
<dbReference type="OrthoDB" id="529367at2759"/>
<evidence type="ECO:0000256" key="7">
    <source>
        <dbReference type="SAM" id="Phobius"/>
    </source>
</evidence>
<keyword evidence="3 7" id="KW-0812">Transmembrane</keyword>
<proteinExistence type="inferred from homology"/>
<dbReference type="RefSeq" id="XP_019019457.1">
    <property type="nucleotide sequence ID" value="XM_019162636.1"/>
</dbReference>
<name>A0A1E3NQF8_9ASCO</name>
<sequence length="296" mass="33402">MGGSLKYRHNHEKPHRSLVSYHDLPHWQKDNDFIIYGYVSETNNLWHCFDTLFFFNNESLNIFTHLLPGTNFISYVPPWLVHLPAYTNTDASDYGIFALFFIGFMVCLSCSATFHMLKVHSHVVASMGSRLDYAGILLLIASSLIGIVHYSFIDQPALRSIFVSITSVIGVVSLLVTWHPDFRTPKWRPIRTSTFVTFAFSGLIPICYGFLIMDWKVAADRAGLKYVGYEALSYLAGATMYAFRIPERLSPGTFDMVGNSHQIFHCLVVLGAYCHLRALVHAYIVAKSTTLGGQLL</sequence>
<evidence type="ECO:0000256" key="4">
    <source>
        <dbReference type="ARBA" id="ARBA00022989"/>
    </source>
</evidence>
<feature type="transmembrane region" description="Helical" evidence="7">
    <location>
        <begin position="94"/>
        <end position="119"/>
    </location>
</feature>
<keyword evidence="4 7" id="KW-1133">Transmembrane helix</keyword>
<feature type="transmembrane region" description="Helical" evidence="7">
    <location>
        <begin position="190"/>
        <end position="211"/>
    </location>
</feature>
<dbReference type="AlphaFoldDB" id="A0A1E3NQF8"/>
<dbReference type="PANTHER" id="PTHR20855">
    <property type="entry name" value="ADIPOR/PROGESTIN RECEPTOR-RELATED"/>
    <property type="match status" value="1"/>
</dbReference>
<accession>A0A1E3NQF8</accession>
<dbReference type="InterPro" id="IPR004254">
    <property type="entry name" value="AdipoR/HlyIII-related"/>
</dbReference>
<dbReference type="GO" id="GO:0038023">
    <property type="term" value="F:signaling receptor activity"/>
    <property type="evidence" value="ECO:0007669"/>
    <property type="project" value="TreeGrafter"/>
</dbReference>
<dbReference type="GO" id="GO:0006882">
    <property type="term" value="P:intracellular zinc ion homeostasis"/>
    <property type="evidence" value="ECO:0007669"/>
    <property type="project" value="TreeGrafter"/>
</dbReference>
<protein>
    <submittedName>
        <fullName evidence="8">Uncharacterized protein</fullName>
    </submittedName>
</protein>
<feature type="transmembrane region" description="Helical" evidence="7">
    <location>
        <begin position="263"/>
        <end position="286"/>
    </location>
</feature>
<keyword evidence="6" id="KW-0862">Zinc</keyword>
<comment type="similarity">
    <text evidence="2">Belongs to the ADIPOR family.</text>
</comment>